<feature type="region of interest" description="Disordered" evidence="1">
    <location>
        <begin position="114"/>
        <end position="149"/>
    </location>
</feature>
<keyword evidence="3" id="KW-1185">Reference proteome</keyword>
<geneLocation type="plasmid" evidence="2 3">
    <name>pDAETH-2</name>
</geneLocation>
<evidence type="ECO:0000256" key="1">
    <source>
        <dbReference type="SAM" id="MobiDB-lite"/>
    </source>
</evidence>
<feature type="compositionally biased region" description="Low complexity" evidence="1">
    <location>
        <begin position="129"/>
        <end position="138"/>
    </location>
</feature>
<dbReference type="RefSeq" id="WP_264778118.1">
    <property type="nucleotide sequence ID" value="NZ_AP026562.1"/>
</dbReference>
<dbReference type="EMBL" id="AP026562">
    <property type="protein sequence ID" value="BDP44252.1"/>
    <property type="molecule type" value="Genomic_DNA"/>
</dbReference>
<gene>
    <name evidence="2" type="ORF">DAETH_42210</name>
</gene>
<reference evidence="2" key="1">
    <citation type="submission" date="2022-07" db="EMBL/GenBank/DDBJ databases">
        <title>Complete Genome Sequence of the Radioresistant Bacterium Deinococcus aetherius ST0316, Isolated from the Air Dust collected in Lower Stratosphere above Japan.</title>
        <authorList>
            <person name="Satoh K."/>
            <person name="Hagiwara K."/>
            <person name="Katsumata K."/>
            <person name="Kubo A."/>
            <person name="Yokobori S."/>
            <person name="Yamagishi A."/>
            <person name="Oono Y."/>
            <person name="Narumi I."/>
        </authorList>
    </citation>
    <scope>NUCLEOTIDE SEQUENCE</scope>
    <source>
        <strain evidence="2">ST0316</strain>
        <plasmid evidence="2">pDAETH-2</plasmid>
    </source>
</reference>
<evidence type="ECO:0008006" key="4">
    <source>
        <dbReference type="Google" id="ProtNLM"/>
    </source>
</evidence>
<keyword evidence="2" id="KW-0614">Plasmid</keyword>
<sequence>MTTLVPAQVALTQRAGRYAHLSEEERKRTAAQAVALQDLDLLWALTEAHLTLYGGQGARVSPLTLRSYRTGVRVFLAWAAHEALSLLRPKRDTGRPGSTAVLRLFRNPGAALRRRVRPRDGRPTCCVGTASSRRTSSPARRRPPGDHST</sequence>
<accession>A0ABM8AKA8</accession>
<proteinExistence type="predicted"/>
<protein>
    <recommendedName>
        <fullName evidence="4">Core-binding (CB) domain-containing protein</fullName>
    </recommendedName>
</protein>
<evidence type="ECO:0000313" key="2">
    <source>
        <dbReference type="EMBL" id="BDP44252.1"/>
    </source>
</evidence>
<dbReference type="Proteomes" id="UP001064971">
    <property type="component" value="Plasmid pDAETH-2"/>
</dbReference>
<name>A0ABM8AKA8_9DEIO</name>
<organism evidence="2 3">
    <name type="scientific">Deinococcus aetherius</name>
    <dbReference type="NCBI Taxonomy" id="200252"/>
    <lineage>
        <taxon>Bacteria</taxon>
        <taxon>Thermotogati</taxon>
        <taxon>Deinococcota</taxon>
        <taxon>Deinococci</taxon>
        <taxon>Deinococcales</taxon>
        <taxon>Deinococcaceae</taxon>
        <taxon>Deinococcus</taxon>
    </lineage>
</organism>
<evidence type="ECO:0000313" key="3">
    <source>
        <dbReference type="Proteomes" id="UP001064971"/>
    </source>
</evidence>